<name>A0AA39JHB3_ARMTA</name>
<dbReference type="GeneID" id="85349182"/>
<keyword evidence="2" id="KW-1185">Reference proteome</keyword>
<dbReference type="SUPFAM" id="SSF56112">
    <property type="entry name" value="Protein kinase-like (PK-like)"/>
    <property type="match status" value="1"/>
</dbReference>
<dbReference type="Gene3D" id="1.10.510.10">
    <property type="entry name" value="Transferase(Phosphotransferase) domain 1"/>
    <property type="match status" value="1"/>
</dbReference>
<evidence type="ECO:0000313" key="2">
    <source>
        <dbReference type="Proteomes" id="UP001175211"/>
    </source>
</evidence>
<dbReference type="Proteomes" id="UP001175211">
    <property type="component" value="Unassembled WGS sequence"/>
</dbReference>
<dbReference type="RefSeq" id="XP_060324467.1">
    <property type="nucleotide sequence ID" value="XM_060465634.1"/>
</dbReference>
<reference evidence="1" key="1">
    <citation type="submission" date="2023-06" db="EMBL/GenBank/DDBJ databases">
        <authorList>
            <consortium name="Lawrence Berkeley National Laboratory"/>
            <person name="Ahrendt S."/>
            <person name="Sahu N."/>
            <person name="Indic B."/>
            <person name="Wong-Bajracharya J."/>
            <person name="Merenyi Z."/>
            <person name="Ke H.-M."/>
            <person name="Monk M."/>
            <person name="Kocsube S."/>
            <person name="Drula E."/>
            <person name="Lipzen A."/>
            <person name="Balint B."/>
            <person name="Henrissat B."/>
            <person name="Andreopoulos B."/>
            <person name="Martin F.M."/>
            <person name="Harder C.B."/>
            <person name="Rigling D."/>
            <person name="Ford K.L."/>
            <person name="Foster G.D."/>
            <person name="Pangilinan J."/>
            <person name="Papanicolaou A."/>
            <person name="Barry K."/>
            <person name="LaButti K."/>
            <person name="Viragh M."/>
            <person name="Koriabine M."/>
            <person name="Yan M."/>
            <person name="Riley R."/>
            <person name="Champramary S."/>
            <person name="Plett K.L."/>
            <person name="Tsai I.J."/>
            <person name="Slot J."/>
            <person name="Sipos G."/>
            <person name="Plett J."/>
            <person name="Nagy L.G."/>
            <person name="Grigoriev I.V."/>
        </authorList>
    </citation>
    <scope>NUCLEOTIDE SEQUENCE</scope>
    <source>
        <strain evidence="1">CCBAS 213</strain>
    </source>
</reference>
<accession>A0AA39JHB3</accession>
<gene>
    <name evidence="1" type="ORF">EV420DRAFT_1071239</name>
</gene>
<evidence type="ECO:0008006" key="3">
    <source>
        <dbReference type="Google" id="ProtNLM"/>
    </source>
</evidence>
<dbReference type="Gene3D" id="3.30.200.20">
    <property type="entry name" value="Phosphorylase Kinase, domain 1"/>
    <property type="match status" value="1"/>
</dbReference>
<dbReference type="AlphaFoldDB" id="A0AA39JHB3"/>
<organism evidence="1 2">
    <name type="scientific">Armillaria tabescens</name>
    <name type="common">Ringless honey mushroom</name>
    <name type="synonym">Agaricus tabescens</name>
    <dbReference type="NCBI Taxonomy" id="1929756"/>
    <lineage>
        <taxon>Eukaryota</taxon>
        <taxon>Fungi</taxon>
        <taxon>Dikarya</taxon>
        <taxon>Basidiomycota</taxon>
        <taxon>Agaricomycotina</taxon>
        <taxon>Agaricomycetes</taxon>
        <taxon>Agaricomycetidae</taxon>
        <taxon>Agaricales</taxon>
        <taxon>Marasmiineae</taxon>
        <taxon>Physalacriaceae</taxon>
        <taxon>Desarmillaria</taxon>
    </lineage>
</organism>
<sequence>MATSNSGTSSSEISKLPRLSDAVTYSSCELDSSEAFRLSHQPFLTSVEYMLRPRYHPNWHPSWLRKDGTERWKFRALFEDQHFPMSPVVLNVVRMKDKTKVVLRITRSDTDELTIAKRLSEPTLLQDPRNHTVPILDIIPIPSDKEKRVFMVMPMLKDSYSPPFHCLSEFVNTFRQLLDGLDFMHSLNITHIDMT</sequence>
<comment type="caution">
    <text evidence="1">The sequence shown here is derived from an EMBL/GenBank/DDBJ whole genome shotgun (WGS) entry which is preliminary data.</text>
</comment>
<proteinExistence type="predicted"/>
<evidence type="ECO:0000313" key="1">
    <source>
        <dbReference type="EMBL" id="KAK0442780.1"/>
    </source>
</evidence>
<protein>
    <recommendedName>
        <fullName evidence="3">Protein kinase domain-containing protein</fullName>
    </recommendedName>
</protein>
<dbReference type="InterPro" id="IPR011009">
    <property type="entry name" value="Kinase-like_dom_sf"/>
</dbReference>
<dbReference type="EMBL" id="JAUEPS010000062">
    <property type="protein sequence ID" value="KAK0442780.1"/>
    <property type="molecule type" value="Genomic_DNA"/>
</dbReference>